<gene>
    <name evidence="2" type="ORF">FDP25_09475</name>
</gene>
<evidence type="ECO:0000256" key="1">
    <source>
        <dbReference type="SAM" id="Phobius"/>
    </source>
</evidence>
<feature type="transmembrane region" description="Helical" evidence="1">
    <location>
        <begin position="26"/>
        <end position="51"/>
    </location>
</feature>
<evidence type="ECO:0000313" key="3">
    <source>
        <dbReference type="Proteomes" id="UP000564704"/>
    </source>
</evidence>
<reference evidence="2 3" key="1">
    <citation type="submission" date="2019-05" db="EMBL/GenBank/DDBJ databases">
        <title>Roseovarius bejariae sp. nov., a moderately halophylic bacterium isolated from a saline soil in Rambla Salada (Murcia).</title>
        <authorList>
            <person name="Castro D.J."/>
            <person name="Gomez-Altuve A."/>
            <person name="Reina J.C."/>
            <person name="Rodriguez M."/>
            <person name="Sampedro I."/>
            <person name="Llamas I."/>
            <person name="Martinez-Checa F."/>
        </authorList>
    </citation>
    <scope>NUCLEOTIDE SEQUENCE [LARGE SCALE GENOMIC DNA]</scope>
    <source>
        <strain evidence="2 3">A21</strain>
    </source>
</reference>
<organism evidence="2 3">
    <name type="scientific">Roseovarius bejariae</name>
    <dbReference type="NCBI Taxonomy" id="2576383"/>
    <lineage>
        <taxon>Bacteria</taxon>
        <taxon>Pseudomonadati</taxon>
        <taxon>Pseudomonadota</taxon>
        <taxon>Alphaproteobacteria</taxon>
        <taxon>Rhodobacterales</taxon>
        <taxon>Roseobacteraceae</taxon>
        <taxon>Roseovarius</taxon>
    </lineage>
</organism>
<evidence type="ECO:0000313" key="2">
    <source>
        <dbReference type="EMBL" id="MRU15659.1"/>
    </source>
</evidence>
<keyword evidence="1" id="KW-0812">Transmembrane</keyword>
<keyword evidence="1" id="KW-1133">Transmembrane helix</keyword>
<accession>A0A844CUE8</accession>
<dbReference type="RefSeq" id="WP_154151124.1">
    <property type="nucleotide sequence ID" value="NZ_SZWE01000001.1"/>
</dbReference>
<keyword evidence="3" id="KW-1185">Reference proteome</keyword>
<comment type="caution">
    <text evidence="2">The sequence shown here is derived from an EMBL/GenBank/DDBJ whole genome shotgun (WGS) entry which is preliminary data.</text>
</comment>
<dbReference type="EMBL" id="SZWE01000001">
    <property type="protein sequence ID" value="MRU15659.1"/>
    <property type="molecule type" value="Genomic_DNA"/>
</dbReference>
<keyword evidence="1" id="KW-0472">Membrane</keyword>
<protein>
    <submittedName>
        <fullName evidence="2">Uncharacterized protein</fullName>
    </submittedName>
</protein>
<dbReference type="AlphaFoldDB" id="A0A844CUE8"/>
<name>A0A844CUE8_9RHOB</name>
<proteinExistence type="predicted"/>
<dbReference type="Proteomes" id="UP000564704">
    <property type="component" value="Unassembled WGS sequence"/>
</dbReference>
<sequence length="67" mass="6950">MVVALIMIGIFFGVFAAIFAGITGYSILMCLIFYAVSGAVSVLGTAIMLAARMEKHSDVSVDAKSCG</sequence>